<feature type="region of interest" description="Disordered" evidence="1">
    <location>
        <begin position="43"/>
        <end position="205"/>
    </location>
</feature>
<dbReference type="PANTHER" id="PTHR31527:SF0">
    <property type="entry name" value="RE64534P"/>
    <property type="match status" value="1"/>
</dbReference>
<feature type="compositionally biased region" description="Basic and acidic residues" evidence="1">
    <location>
        <begin position="495"/>
        <end position="511"/>
    </location>
</feature>
<protein>
    <recommendedName>
        <fullName evidence="2">DUF1989 domain-containing protein</fullName>
    </recommendedName>
</protein>
<proteinExistence type="predicted"/>
<accession>A0A9P4U803</accession>
<evidence type="ECO:0000259" key="2">
    <source>
        <dbReference type="Pfam" id="PF09347"/>
    </source>
</evidence>
<feature type="compositionally biased region" description="Acidic residues" evidence="1">
    <location>
        <begin position="47"/>
        <end position="58"/>
    </location>
</feature>
<dbReference type="AlphaFoldDB" id="A0A9P4U803"/>
<keyword evidence="4" id="KW-1185">Reference proteome</keyword>
<reference evidence="3" key="1">
    <citation type="journal article" date="2020" name="Stud. Mycol.">
        <title>101 Dothideomycetes genomes: a test case for predicting lifestyles and emergence of pathogens.</title>
        <authorList>
            <person name="Haridas S."/>
            <person name="Albert R."/>
            <person name="Binder M."/>
            <person name="Bloem J."/>
            <person name="Labutti K."/>
            <person name="Salamov A."/>
            <person name="Andreopoulos B."/>
            <person name="Baker S."/>
            <person name="Barry K."/>
            <person name="Bills G."/>
            <person name="Bluhm B."/>
            <person name="Cannon C."/>
            <person name="Castanera R."/>
            <person name="Culley D."/>
            <person name="Daum C."/>
            <person name="Ezra D."/>
            <person name="Gonzalez J."/>
            <person name="Henrissat B."/>
            <person name="Kuo A."/>
            <person name="Liang C."/>
            <person name="Lipzen A."/>
            <person name="Lutzoni F."/>
            <person name="Magnuson J."/>
            <person name="Mondo S."/>
            <person name="Nolan M."/>
            <person name="Ohm R."/>
            <person name="Pangilinan J."/>
            <person name="Park H.-J."/>
            <person name="Ramirez L."/>
            <person name="Alfaro M."/>
            <person name="Sun H."/>
            <person name="Tritt A."/>
            <person name="Yoshinaga Y."/>
            <person name="Zwiers L.-H."/>
            <person name="Turgeon B."/>
            <person name="Goodwin S."/>
            <person name="Spatafora J."/>
            <person name="Crous P."/>
            <person name="Grigoriev I."/>
        </authorList>
    </citation>
    <scope>NUCLEOTIDE SEQUENCE</scope>
    <source>
        <strain evidence="3">CBS 690.94</strain>
    </source>
</reference>
<feature type="compositionally biased region" description="Basic and acidic residues" evidence="1">
    <location>
        <begin position="184"/>
        <end position="198"/>
    </location>
</feature>
<evidence type="ECO:0000256" key="1">
    <source>
        <dbReference type="SAM" id="MobiDB-lite"/>
    </source>
</evidence>
<feature type="compositionally biased region" description="Basic and acidic residues" evidence="1">
    <location>
        <begin position="569"/>
        <end position="603"/>
    </location>
</feature>
<evidence type="ECO:0000313" key="4">
    <source>
        <dbReference type="Proteomes" id="UP000799764"/>
    </source>
</evidence>
<comment type="caution">
    <text evidence="3">The sequence shown here is derived from an EMBL/GenBank/DDBJ whole genome shotgun (WGS) entry which is preliminary data.</text>
</comment>
<feature type="compositionally biased region" description="Basic and acidic residues" evidence="1">
    <location>
        <begin position="549"/>
        <end position="558"/>
    </location>
</feature>
<dbReference type="PANTHER" id="PTHR31527">
    <property type="entry name" value="RE64534P"/>
    <property type="match status" value="1"/>
</dbReference>
<dbReference type="InterPro" id="IPR018959">
    <property type="entry name" value="DUF1989"/>
</dbReference>
<organism evidence="3 4">
    <name type="scientific">Karstenula rhodostoma CBS 690.94</name>
    <dbReference type="NCBI Taxonomy" id="1392251"/>
    <lineage>
        <taxon>Eukaryota</taxon>
        <taxon>Fungi</taxon>
        <taxon>Dikarya</taxon>
        <taxon>Ascomycota</taxon>
        <taxon>Pezizomycotina</taxon>
        <taxon>Dothideomycetes</taxon>
        <taxon>Pleosporomycetidae</taxon>
        <taxon>Pleosporales</taxon>
        <taxon>Massarineae</taxon>
        <taxon>Didymosphaeriaceae</taxon>
        <taxon>Karstenula</taxon>
    </lineage>
</organism>
<feature type="domain" description="DUF1989" evidence="2">
    <location>
        <begin position="286"/>
        <end position="442"/>
    </location>
</feature>
<sequence>MSGELQTIPARHGVATFVPRGRTIKIINTYGQQVVSTWAFGLAAPPEEGDNEEVEEEIEAKVEDLEKELSKGEEQEEGANDKAIEVEETKDKVTEEDATKVSDKGPEANKEEGSPEEEQSDNPATKHGEGADDPPEQAPDAPENKKSDGKKPEKRTWSSYLPSIPYRSKGQAQGQNKTDAQAQQDEKAEKAQNEETSKKWSSYLPTGKGFSSYVPNVKMPDTQGVVSAFKASNSWDPNKSYAEQLYDFSKTPVGAGTLAVASGSGTASSLYAAYNAYTQINPYKNGQPPMEYLSLPHTRAATYRLVPEINDTLLTNLRNPLMTLVEDTSPGAHDTLTAACDANMYAALGVDKPEEHGSCAENLVLALRELNEKAGLKGTKAIGADITVNIAPTPLHLFMNAPLQLDSSAQSEGSGAKGAKVSIEAPKSKKRSYVRFRAERDIVVVLSACPNELGHQNGGRCMAANFMVEEPEEDPSASTSSAKSKKGAPKKLAAKKKEDKKEDKKEEEKKPIGMPGLRGGPQKPAAVKKSAERAPDDDDDPPESSLPEEAPKKEEVKRKALPKQQQQKKKPEEATPKPEPKGQDAGPKETPKADEAKPEETPKPKKKPKKLERRTVTPKSEAS</sequence>
<dbReference type="Pfam" id="PF09347">
    <property type="entry name" value="DUF1989"/>
    <property type="match status" value="1"/>
</dbReference>
<dbReference type="OrthoDB" id="504708at2759"/>
<feature type="compositionally biased region" description="Basic residues" evidence="1">
    <location>
        <begin position="483"/>
        <end position="494"/>
    </location>
</feature>
<evidence type="ECO:0000313" key="3">
    <source>
        <dbReference type="EMBL" id="KAF2440690.1"/>
    </source>
</evidence>
<name>A0A9P4U803_9PLEO</name>
<gene>
    <name evidence="3" type="ORF">P171DRAFT_435465</name>
</gene>
<dbReference type="EMBL" id="MU001507">
    <property type="protein sequence ID" value="KAF2440690.1"/>
    <property type="molecule type" value="Genomic_DNA"/>
</dbReference>
<feature type="compositionally biased region" description="Basic and acidic residues" evidence="1">
    <location>
        <begin position="142"/>
        <end position="156"/>
    </location>
</feature>
<dbReference type="Proteomes" id="UP000799764">
    <property type="component" value="Unassembled WGS sequence"/>
</dbReference>
<feature type="compositionally biased region" description="Basic and acidic residues" evidence="1">
    <location>
        <begin position="59"/>
        <end position="113"/>
    </location>
</feature>
<feature type="region of interest" description="Disordered" evidence="1">
    <location>
        <begin position="471"/>
        <end position="623"/>
    </location>
</feature>